<keyword evidence="2" id="KW-1185">Reference proteome</keyword>
<dbReference type="EMBL" id="BAAAQM010000003">
    <property type="protein sequence ID" value="GAA1954774.1"/>
    <property type="molecule type" value="Genomic_DNA"/>
</dbReference>
<sequence length="180" mass="20092">MLCAYLRMPYSPDDPKFDPAERQVRTTAQTAIGARLRPDHPGFWPDARIDLTDARLIGLDFSGITVGEFRADHARFDDDAKFGGATFNTRAWFRGASFSRDAGFDQTTFHGDTWFHGATFKGNIRFSGARFHGDAEFGEARFRRDHPPVWPVWPEAFAEPAGLVWVDPDPDPPAAPPNGP</sequence>
<evidence type="ECO:0000313" key="1">
    <source>
        <dbReference type="EMBL" id="GAA1954774.1"/>
    </source>
</evidence>
<reference evidence="1 2" key="1">
    <citation type="journal article" date="2019" name="Int. J. Syst. Evol. Microbiol.">
        <title>The Global Catalogue of Microorganisms (GCM) 10K type strain sequencing project: providing services to taxonomists for standard genome sequencing and annotation.</title>
        <authorList>
            <consortium name="The Broad Institute Genomics Platform"/>
            <consortium name="The Broad Institute Genome Sequencing Center for Infectious Disease"/>
            <person name="Wu L."/>
            <person name="Ma J."/>
        </authorList>
    </citation>
    <scope>NUCLEOTIDE SEQUENCE [LARGE SCALE GENOMIC DNA]</scope>
    <source>
        <strain evidence="1 2">JCM 16013</strain>
    </source>
</reference>
<comment type="caution">
    <text evidence="1">The sequence shown here is derived from an EMBL/GenBank/DDBJ whole genome shotgun (WGS) entry which is preliminary data.</text>
</comment>
<protein>
    <recommendedName>
        <fullName evidence="3">Pentapeptide repeat protein</fullName>
    </recommendedName>
</protein>
<gene>
    <name evidence="1" type="ORF">GCM10009838_07880</name>
</gene>
<dbReference type="Gene3D" id="2.160.20.80">
    <property type="entry name" value="E3 ubiquitin-protein ligase SopA"/>
    <property type="match status" value="1"/>
</dbReference>
<proteinExistence type="predicted"/>
<evidence type="ECO:0008006" key="3">
    <source>
        <dbReference type="Google" id="ProtNLM"/>
    </source>
</evidence>
<dbReference type="Pfam" id="PF13576">
    <property type="entry name" value="Pentapeptide_3"/>
    <property type="match status" value="1"/>
</dbReference>
<dbReference type="Proteomes" id="UP001499854">
    <property type="component" value="Unassembled WGS sequence"/>
</dbReference>
<name>A0ABN2QLR0_9ACTN</name>
<accession>A0ABN2QLR0</accession>
<organism evidence="1 2">
    <name type="scientific">Catenulispora subtropica</name>
    <dbReference type="NCBI Taxonomy" id="450798"/>
    <lineage>
        <taxon>Bacteria</taxon>
        <taxon>Bacillati</taxon>
        <taxon>Actinomycetota</taxon>
        <taxon>Actinomycetes</taxon>
        <taxon>Catenulisporales</taxon>
        <taxon>Catenulisporaceae</taxon>
        <taxon>Catenulispora</taxon>
    </lineage>
</organism>
<evidence type="ECO:0000313" key="2">
    <source>
        <dbReference type="Proteomes" id="UP001499854"/>
    </source>
</evidence>
<dbReference type="InterPro" id="IPR001646">
    <property type="entry name" value="5peptide_repeat"/>
</dbReference>